<proteinExistence type="predicted"/>
<feature type="transmembrane region" description="Helical" evidence="2">
    <location>
        <begin position="82"/>
        <end position="101"/>
    </location>
</feature>
<evidence type="ECO:0000313" key="3">
    <source>
        <dbReference type="EMBL" id="GAA2732143.1"/>
    </source>
</evidence>
<comment type="caution">
    <text evidence="3">The sequence shown here is derived from an EMBL/GenBank/DDBJ whole genome shotgun (WGS) entry which is preliminary data.</text>
</comment>
<gene>
    <name evidence="3" type="ORF">GCM10010439_49200</name>
</gene>
<evidence type="ECO:0008006" key="5">
    <source>
        <dbReference type="Google" id="ProtNLM"/>
    </source>
</evidence>
<protein>
    <recommendedName>
        <fullName evidence="5">DUF2567 domain-containing protein</fullName>
    </recommendedName>
</protein>
<evidence type="ECO:0000313" key="4">
    <source>
        <dbReference type="Proteomes" id="UP001501842"/>
    </source>
</evidence>
<name>A0ABN3UHC9_9ACTN</name>
<keyword evidence="4" id="KW-1185">Reference proteome</keyword>
<organism evidence="3 4">
    <name type="scientific">Actinocorallia aurantiaca</name>
    <dbReference type="NCBI Taxonomy" id="46204"/>
    <lineage>
        <taxon>Bacteria</taxon>
        <taxon>Bacillati</taxon>
        <taxon>Actinomycetota</taxon>
        <taxon>Actinomycetes</taxon>
        <taxon>Streptosporangiales</taxon>
        <taxon>Thermomonosporaceae</taxon>
        <taxon>Actinocorallia</taxon>
    </lineage>
</organism>
<keyword evidence="2" id="KW-0812">Transmembrane</keyword>
<accession>A0ABN3UHC9</accession>
<feature type="transmembrane region" description="Helical" evidence="2">
    <location>
        <begin position="47"/>
        <end position="70"/>
    </location>
</feature>
<feature type="transmembrane region" description="Helical" evidence="2">
    <location>
        <begin position="128"/>
        <end position="148"/>
    </location>
</feature>
<keyword evidence="2" id="KW-0472">Membrane</keyword>
<feature type="region of interest" description="Disordered" evidence="1">
    <location>
        <begin position="159"/>
        <end position="194"/>
    </location>
</feature>
<dbReference type="EMBL" id="BAAATZ010000021">
    <property type="protein sequence ID" value="GAA2732143.1"/>
    <property type="molecule type" value="Genomic_DNA"/>
</dbReference>
<evidence type="ECO:0000256" key="1">
    <source>
        <dbReference type="SAM" id="MobiDB-lite"/>
    </source>
</evidence>
<evidence type="ECO:0000256" key="2">
    <source>
        <dbReference type="SAM" id="Phobius"/>
    </source>
</evidence>
<sequence>MQIWGVVTGALALLGLPAGLLWSRLAERPEYVIVGGDTYPADSESEVLIGADGTLAAICVAIGLLAGAVAYWRAGRSNEVPLVLGLFTGGLLCSVLAWWLGHQFGLGGFEHTVRTAADGTRITGPLDLGATAVATLQPLVSVIVFGMLEAMDAAGRLRPSYQGGSGAGEPQKVRGGEFDLQAAPPGRDVHRREA</sequence>
<reference evidence="3 4" key="1">
    <citation type="journal article" date="2019" name="Int. J. Syst. Evol. Microbiol.">
        <title>The Global Catalogue of Microorganisms (GCM) 10K type strain sequencing project: providing services to taxonomists for standard genome sequencing and annotation.</title>
        <authorList>
            <consortium name="The Broad Institute Genomics Platform"/>
            <consortium name="The Broad Institute Genome Sequencing Center for Infectious Disease"/>
            <person name="Wu L."/>
            <person name="Ma J."/>
        </authorList>
    </citation>
    <scope>NUCLEOTIDE SEQUENCE [LARGE SCALE GENOMIC DNA]</scope>
    <source>
        <strain evidence="3 4">JCM 8201</strain>
    </source>
</reference>
<keyword evidence="2" id="KW-1133">Transmembrane helix</keyword>
<dbReference type="Proteomes" id="UP001501842">
    <property type="component" value="Unassembled WGS sequence"/>
</dbReference>